<evidence type="ECO:0008006" key="6">
    <source>
        <dbReference type="Google" id="ProtNLM"/>
    </source>
</evidence>
<dbReference type="CDD" id="cd07814">
    <property type="entry name" value="SRPBCC_CalC_Aha1-like"/>
    <property type="match status" value="1"/>
</dbReference>
<dbReference type="SUPFAM" id="SSF55961">
    <property type="entry name" value="Bet v1-like"/>
    <property type="match status" value="1"/>
</dbReference>
<dbReference type="RefSeq" id="WP_188765557.1">
    <property type="nucleotide sequence ID" value="NZ_BMKK01000003.1"/>
</dbReference>
<organism evidence="4 5">
    <name type="scientific">Emticicia aquatilis</name>
    <dbReference type="NCBI Taxonomy" id="1537369"/>
    <lineage>
        <taxon>Bacteria</taxon>
        <taxon>Pseudomonadati</taxon>
        <taxon>Bacteroidota</taxon>
        <taxon>Cytophagia</taxon>
        <taxon>Cytophagales</taxon>
        <taxon>Leadbetterellaceae</taxon>
        <taxon>Emticicia</taxon>
    </lineage>
</organism>
<protein>
    <recommendedName>
        <fullName evidence="6">PhnB-like domain-containing protein</fullName>
    </recommendedName>
</protein>
<name>A0A916YPA4_9BACT</name>
<evidence type="ECO:0000259" key="2">
    <source>
        <dbReference type="Pfam" id="PF06983"/>
    </source>
</evidence>
<evidence type="ECO:0000256" key="1">
    <source>
        <dbReference type="ARBA" id="ARBA00006817"/>
    </source>
</evidence>
<dbReference type="Proteomes" id="UP000609064">
    <property type="component" value="Unassembled WGS sequence"/>
</dbReference>
<gene>
    <name evidence="4" type="ORF">GCM10011514_16190</name>
</gene>
<dbReference type="InterPro" id="IPR029068">
    <property type="entry name" value="Glyas_Bleomycin-R_OHBP_Dase"/>
</dbReference>
<dbReference type="InterPro" id="IPR013538">
    <property type="entry name" value="ASHA1/2-like_C"/>
</dbReference>
<feature type="domain" description="PhnB-like" evidence="2">
    <location>
        <begin position="180"/>
        <end position="316"/>
    </location>
</feature>
<keyword evidence="5" id="KW-1185">Reference proteome</keyword>
<dbReference type="EMBL" id="BMKK01000003">
    <property type="protein sequence ID" value="GGD52829.1"/>
    <property type="molecule type" value="Genomic_DNA"/>
</dbReference>
<evidence type="ECO:0000259" key="3">
    <source>
        <dbReference type="Pfam" id="PF08327"/>
    </source>
</evidence>
<dbReference type="AlphaFoldDB" id="A0A916YPA4"/>
<reference evidence="4" key="1">
    <citation type="journal article" date="2014" name="Int. J. Syst. Evol. Microbiol.">
        <title>Complete genome sequence of Corynebacterium casei LMG S-19264T (=DSM 44701T), isolated from a smear-ripened cheese.</title>
        <authorList>
            <consortium name="US DOE Joint Genome Institute (JGI-PGF)"/>
            <person name="Walter F."/>
            <person name="Albersmeier A."/>
            <person name="Kalinowski J."/>
            <person name="Ruckert C."/>
        </authorList>
    </citation>
    <scope>NUCLEOTIDE SEQUENCE</scope>
    <source>
        <strain evidence="4">CGMCC 1.15958</strain>
    </source>
</reference>
<dbReference type="Pfam" id="PF06983">
    <property type="entry name" value="3-dmu-9_3-mt"/>
    <property type="match status" value="1"/>
</dbReference>
<evidence type="ECO:0000313" key="4">
    <source>
        <dbReference type="EMBL" id="GGD52829.1"/>
    </source>
</evidence>
<reference evidence="4" key="2">
    <citation type="submission" date="2020-09" db="EMBL/GenBank/DDBJ databases">
        <authorList>
            <person name="Sun Q."/>
            <person name="Zhou Y."/>
        </authorList>
    </citation>
    <scope>NUCLEOTIDE SEQUENCE</scope>
    <source>
        <strain evidence="4">CGMCC 1.15958</strain>
    </source>
</reference>
<evidence type="ECO:0000313" key="5">
    <source>
        <dbReference type="Proteomes" id="UP000609064"/>
    </source>
</evidence>
<dbReference type="InterPro" id="IPR028973">
    <property type="entry name" value="PhnB-like"/>
</dbReference>
<dbReference type="InterPro" id="IPR023393">
    <property type="entry name" value="START-like_dom_sf"/>
</dbReference>
<sequence length="321" mass="36922">MKTALLFDFTVNKANNTVNVQREFNADLALVWEAWTNPEILDQWWAPKPYQNKTKSMDFREGGMWLYCMISPAGEVHWCKNDYLKIDKQKSYTGLDAFCDENGVVNMDMPRTQWTNSFTTVSNDKTLVTIVAQYQSLTDLEKVIEMGFKEGFSMALENLDQYIEAKFMLREQNKTSNKARVTSYLNFDGNTEEAFLFYKKVFKTEFIGKGIQRFGDIPADSQPPVDESIKNMILHVELPITGGHVLMGTDAPKEMGFTLTKGNNIHLCIEPETREEADRLFNELSVDGNVTMPMADMFFGAYFGEFADKYGINWMINFQNR</sequence>
<dbReference type="Pfam" id="PF08327">
    <property type="entry name" value="AHSA1"/>
    <property type="match status" value="1"/>
</dbReference>
<dbReference type="PANTHER" id="PTHR33990">
    <property type="entry name" value="PROTEIN YJDN-RELATED"/>
    <property type="match status" value="1"/>
</dbReference>
<comment type="similarity">
    <text evidence="1">Belongs to the AHA1 family.</text>
</comment>
<dbReference type="Gene3D" id="3.10.180.10">
    <property type="entry name" value="2,3-Dihydroxybiphenyl 1,2-Dioxygenase, domain 1"/>
    <property type="match status" value="1"/>
</dbReference>
<dbReference type="SUPFAM" id="SSF54593">
    <property type="entry name" value="Glyoxalase/Bleomycin resistance protein/Dihydroxybiphenyl dioxygenase"/>
    <property type="match status" value="1"/>
</dbReference>
<dbReference type="CDD" id="cd06588">
    <property type="entry name" value="PhnB_like"/>
    <property type="match status" value="1"/>
</dbReference>
<comment type="caution">
    <text evidence="4">The sequence shown here is derived from an EMBL/GenBank/DDBJ whole genome shotgun (WGS) entry which is preliminary data.</text>
</comment>
<proteinExistence type="inferred from homology"/>
<dbReference type="Gene3D" id="3.30.530.20">
    <property type="match status" value="1"/>
</dbReference>
<accession>A0A916YPA4</accession>
<dbReference type="PANTHER" id="PTHR33990:SF1">
    <property type="entry name" value="PROTEIN YJDN"/>
    <property type="match status" value="1"/>
</dbReference>
<feature type="domain" description="Activator of Hsp90 ATPase homologue 1/2-like C-terminal" evidence="3">
    <location>
        <begin position="26"/>
        <end position="164"/>
    </location>
</feature>